<dbReference type="Pfam" id="PF00270">
    <property type="entry name" value="DEAD"/>
    <property type="match status" value="1"/>
</dbReference>
<feature type="domain" description="Helicase ATP-binding" evidence="8">
    <location>
        <begin position="33"/>
        <end position="203"/>
    </location>
</feature>
<dbReference type="SMART" id="SM00487">
    <property type="entry name" value="DEXDc"/>
    <property type="match status" value="1"/>
</dbReference>
<comment type="caution">
    <text evidence="11">The sequence shown here is derived from an EMBL/GenBank/DDBJ whole genome shotgun (WGS) entry which is preliminary data.</text>
</comment>
<dbReference type="CDD" id="cd18787">
    <property type="entry name" value="SF2_C_DEAD"/>
    <property type="match status" value="1"/>
</dbReference>
<accession>A0ABU3Z8D8</accession>
<feature type="short sequence motif" description="Q motif" evidence="6">
    <location>
        <begin position="2"/>
        <end position="30"/>
    </location>
</feature>
<dbReference type="GO" id="GO:0016787">
    <property type="term" value="F:hydrolase activity"/>
    <property type="evidence" value="ECO:0007669"/>
    <property type="project" value="UniProtKB-KW"/>
</dbReference>
<evidence type="ECO:0000256" key="7">
    <source>
        <dbReference type="SAM" id="MobiDB-lite"/>
    </source>
</evidence>
<dbReference type="InterPro" id="IPR044742">
    <property type="entry name" value="DEAD/DEAH_RhlB"/>
</dbReference>
<dbReference type="InterPro" id="IPR011545">
    <property type="entry name" value="DEAD/DEAH_box_helicase_dom"/>
</dbReference>
<evidence type="ECO:0000259" key="10">
    <source>
        <dbReference type="PROSITE" id="PS51195"/>
    </source>
</evidence>
<dbReference type="SUPFAM" id="SSF52540">
    <property type="entry name" value="P-loop containing nucleoside triphosphate hydrolases"/>
    <property type="match status" value="1"/>
</dbReference>
<evidence type="ECO:0000313" key="12">
    <source>
        <dbReference type="Proteomes" id="UP001272515"/>
    </source>
</evidence>
<evidence type="ECO:0000259" key="9">
    <source>
        <dbReference type="PROSITE" id="PS51194"/>
    </source>
</evidence>
<dbReference type="InterPro" id="IPR027417">
    <property type="entry name" value="P-loop_NTPase"/>
</dbReference>
<evidence type="ECO:0000256" key="2">
    <source>
        <dbReference type="ARBA" id="ARBA00022801"/>
    </source>
</evidence>
<protein>
    <submittedName>
        <fullName evidence="11">DEAD/DEAH box helicase</fullName>
        <ecNumber evidence="11">3.6.4.-</ecNumber>
    </submittedName>
</protein>
<dbReference type="Pfam" id="PF00271">
    <property type="entry name" value="Helicase_C"/>
    <property type="match status" value="1"/>
</dbReference>
<dbReference type="CDD" id="cd00268">
    <property type="entry name" value="DEADc"/>
    <property type="match status" value="1"/>
</dbReference>
<dbReference type="InterPro" id="IPR014001">
    <property type="entry name" value="Helicase_ATP-bd"/>
</dbReference>
<dbReference type="PANTHER" id="PTHR47959:SF1">
    <property type="entry name" value="ATP-DEPENDENT RNA HELICASE DBPA"/>
    <property type="match status" value="1"/>
</dbReference>
<sequence length="431" mass="47736">MKSFKSLGVSDILIETLAKQGIKEPTPIQEQSLPVVFKGNDIIARAQTGTGKTLAFLLPMLQRVHTDVHQEQVLIIAPTRELIKQIADEAKVLGDVIGVDVLPLIGGKTIESQLQQLGRRPQVILGTPGRLLDHAKRGSLHLDSIRRVVLDEADQMLHMGFLPDIESLIGQTDASRQLLLFSATIPDKIRNLAKAYMHKPVSVTVEGEHITLDAIEQRVYMMNVEEKTPRLIQMIQDDNPYLAIVFCNKREGAIRLSYELTAAGLNIAEMHGDLTQGRRTQILRDFAKAKTQILVATDIAARGIDIEGISHIYNYDVPHDVDYYIHRIGRTGRAGNTGIAVTFAAPADESWLRRIERAIQATLTKYTKDGQVKVKGNENAAPKRGRPTKATGPKSTYQATKAKAHKARGHKGANSRQRQTSTANSGRRRKK</sequence>
<keyword evidence="2 11" id="KW-0378">Hydrolase</keyword>
<dbReference type="GO" id="GO:0004386">
    <property type="term" value="F:helicase activity"/>
    <property type="evidence" value="ECO:0007669"/>
    <property type="project" value="UniProtKB-KW"/>
</dbReference>
<dbReference type="PROSITE" id="PS51192">
    <property type="entry name" value="HELICASE_ATP_BIND_1"/>
    <property type="match status" value="1"/>
</dbReference>
<dbReference type="PANTHER" id="PTHR47959">
    <property type="entry name" value="ATP-DEPENDENT RNA HELICASE RHLE-RELATED"/>
    <property type="match status" value="1"/>
</dbReference>
<dbReference type="PROSITE" id="PS51194">
    <property type="entry name" value="HELICASE_CTER"/>
    <property type="match status" value="1"/>
</dbReference>
<dbReference type="Gene3D" id="3.40.50.300">
    <property type="entry name" value="P-loop containing nucleotide triphosphate hydrolases"/>
    <property type="match status" value="2"/>
</dbReference>
<dbReference type="InterPro" id="IPR001650">
    <property type="entry name" value="Helicase_C-like"/>
</dbReference>
<evidence type="ECO:0000256" key="5">
    <source>
        <dbReference type="ARBA" id="ARBA00038437"/>
    </source>
</evidence>
<evidence type="ECO:0000313" key="11">
    <source>
        <dbReference type="EMBL" id="MDV5088175.1"/>
    </source>
</evidence>
<evidence type="ECO:0000256" key="6">
    <source>
        <dbReference type="PROSITE-ProRule" id="PRU00552"/>
    </source>
</evidence>
<dbReference type="EC" id="3.6.4.-" evidence="11"/>
<comment type="similarity">
    <text evidence="5">Belongs to the DEAD box helicase family.</text>
</comment>
<gene>
    <name evidence="11" type="ORF">RVY80_04850</name>
</gene>
<feature type="compositionally biased region" description="Basic residues" evidence="7">
    <location>
        <begin position="402"/>
        <end position="413"/>
    </location>
</feature>
<keyword evidence="3 11" id="KW-0347">Helicase</keyword>
<name>A0ABU3Z8D8_9FIRM</name>
<keyword evidence="4" id="KW-0067">ATP-binding</keyword>
<feature type="compositionally biased region" description="Polar residues" evidence="7">
    <location>
        <begin position="414"/>
        <end position="425"/>
    </location>
</feature>
<evidence type="ECO:0000259" key="8">
    <source>
        <dbReference type="PROSITE" id="PS51192"/>
    </source>
</evidence>
<keyword evidence="1" id="KW-0547">Nucleotide-binding</keyword>
<dbReference type="EMBL" id="JAWJZB010000005">
    <property type="protein sequence ID" value="MDV5088175.1"/>
    <property type="molecule type" value="Genomic_DNA"/>
</dbReference>
<organism evidence="11 12">
    <name type="scientific">Veillonella absiana</name>
    <dbReference type="NCBI Taxonomy" id="3079305"/>
    <lineage>
        <taxon>Bacteria</taxon>
        <taxon>Bacillati</taxon>
        <taxon>Bacillota</taxon>
        <taxon>Negativicutes</taxon>
        <taxon>Veillonellales</taxon>
        <taxon>Veillonellaceae</taxon>
        <taxon>Veillonella</taxon>
    </lineage>
</organism>
<dbReference type="Proteomes" id="UP001272515">
    <property type="component" value="Unassembled WGS sequence"/>
</dbReference>
<dbReference type="InterPro" id="IPR050079">
    <property type="entry name" value="DEAD_box_RNA_helicase"/>
</dbReference>
<feature type="domain" description="Helicase C-terminal" evidence="9">
    <location>
        <begin position="227"/>
        <end position="375"/>
    </location>
</feature>
<evidence type="ECO:0000256" key="4">
    <source>
        <dbReference type="ARBA" id="ARBA00022840"/>
    </source>
</evidence>
<dbReference type="SMART" id="SM00490">
    <property type="entry name" value="HELICc"/>
    <property type="match status" value="1"/>
</dbReference>
<reference evidence="11 12" key="1">
    <citation type="submission" date="2023-10" db="EMBL/GenBank/DDBJ databases">
        <title>Veillonella sp. nov., isolated from a pig farm feces dump.</title>
        <authorList>
            <person name="Chang Y.-H."/>
        </authorList>
    </citation>
    <scope>NUCLEOTIDE SEQUENCE [LARGE SCALE GENOMIC DNA]</scope>
    <source>
        <strain evidence="11 12">YH-vei2233</strain>
    </source>
</reference>
<dbReference type="InterPro" id="IPR014014">
    <property type="entry name" value="RNA_helicase_DEAD_Q_motif"/>
</dbReference>
<keyword evidence="12" id="KW-1185">Reference proteome</keyword>
<evidence type="ECO:0000256" key="3">
    <source>
        <dbReference type="ARBA" id="ARBA00022806"/>
    </source>
</evidence>
<proteinExistence type="inferred from homology"/>
<dbReference type="RefSeq" id="WP_295189132.1">
    <property type="nucleotide sequence ID" value="NZ_JAWJZA010000004.1"/>
</dbReference>
<evidence type="ECO:0000256" key="1">
    <source>
        <dbReference type="ARBA" id="ARBA00022741"/>
    </source>
</evidence>
<feature type="domain" description="DEAD-box RNA helicase Q" evidence="10">
    <location>
        <begin position="2"/>
        <end position="30"/>
    </location>
</feature>
<feature type="region of interest" description="Disordered" evidence="7">
    <location>
        <begin position="373"/>
        <end position="431"/>
    </location>
</feature>
<dbReference type="PROSITE" id="PS51195">
    <property type="entry name" value="Q_MOTIF"/>
    <property type="match status" value="1"/>
</dbReference>